<dbReference type="EMBL" id="QGMG01000582">
    <property type="protein sequence ID" value="TVY52600.1"/>
    <property type="molecule type" value="Genomic_DNA"/>
</dbReference>
<proteinExistence type="predicted"/>
<dbReference type="InterPro" id="IPR029069">
    <property type="entry name" value="HotDog_dom_sf"/>
</dbReference>
<accession>A0A7D8UR73</accession>
<feature type="domain" description="Thioesterase" evidence="1">
    <location>
        <begin position="110"/>
        <end position="183"/>
    </location>
</feature>
<dbReference type="Pfam" id="PF03061">
    <property type="entry name" value="4HBT"/>
    <property type="match status" value="1"/>
</dbReference>
<feature type="non-terminal residue" evidence="2">
    <location>
        <position position="1"/>
    </location>
</feature>
<evidence type="ECO:0000313" key="3">
    <source>
        <dbReference type="Proteomes" id="UP000481288"/>
    </source>
</evidence>
<dbReference type="PANTHER" id="PTHR47260:SF3">
    <property type="entry name" value="THIOESTERASE FAMILY PROTEIN (AFU_ORTHOLOGUE AFUA_7G03960)"/>
    <property type="match status" value="1"/>
</dbReference>
<reference evidence="2 3" key="1">
    <citation type="submission" date="2018-05" db="EMBL/GenBank/DDBJ databases">
        <title>Whole genome sequencing for identification of molecular markers to develop diagnostic detection tools for the regulated plant pathogen Lachnellula willkommii.</title>
        <authorList>
            <person name="Giroux E."/>
            <person name="Bilodeau G."/>
        </authorList>
    </citation>
    <scope>NUCLEOTIDE SEQUENCE [LARGE SCALE GENOMIC DNA]</scope>
    <source>
        <strain evidence="2 3">CBS 625.97</strain>
    </source>
</reference>
<name>A0A7D8UR73_9HELO</name>
<gene>
    <name evidence="2" type="primary">vlmB_2</name>
    <name evidence="2" type="ORF">LCER1_G008723</name>
</gene>
<dbReference type="OrthoDB" id="506431at2759"/>
<protein>
    <submittedName>
        <fullName evidence="2">Verlamelin biosynthesis protein B</fullName>
    </submittedName>
</protein>
<dbReference type="Gene3D" id="3.10.129.10">
    <property type="entry name" value="Hotdog Thioesterase"/>
    <property type="match status" value="1"/>
</dbReference>
<organism evidence="2 3">
    <name type="scientific">Lachnellula cervina</name>
    <dbReference type="NCBI Taxonomy" id="1316786"/>
    <lineage>
        <taxon>Eukaryota</taxon>
        <taxon>Fungi</taxon>
        <taxon>Dikarya</taxon>
        <taxon>Ascomycota</taxon>
        <taxon>Pezizomycotina</taxon>
        <taxon>Leotiomycetes</taxon>
        <taxon>Helotiales</taxon>
        <taxon>Lachnaceae</taxon>
        <taxon>Lachnellula</taxon>
    </lineage>
</organism>
<evidence type="ECO:0000313" key="2">
    <source>
        <dbReference type="EMBL" id="TVY52600.1"/>
    </source>
</evidence>
<feature type="non-terminal residue" evidence="2">
    <location>
        <position position="205"/>
    </location>
</feature>
<keyword evidence="3" id="KW-1185">Reference proteome</keyword>
<dbReference type="SUPFAM" id="SSF54637">
    <property type="entry name" value="Thioesterase/thiol ester dehydrase-isomerase"/>
    <property type="match status" value="1"/>
</dbReference>
<dbReference type="PANTHER" id="PTHR47260">
    <property type="entry name" value="UPF0644 PROTEIN PB2B4.06"/>
    <property type="match status" value="1"/>
</dbReference>
<comment type="caution">
    <text evidence="2">The sequence shown here is derived from an EMBL/GenBank/DDBJ whole genome shotgun (WGS) entry which is preliminary data.</text>
</comment>
<sequence length="205" mass="21795">PLPSPLAHFHSIPWCHALLTHRSILHTAIPDRTPIASTESSLVRETLNTSRTVKACVTFLRHVKPAGAGTGSKKAAIEREMQARGEGKENPFLEYGALVDLGEGVNGYAGTAHGGFFGVVLDEVMGTAANAQAKHGALTAALTVRFKKPLYTPSVVVVGGRVVEKKGRKLSVKGSFADSEGNVLAEADGVWVMVDRDVGRWTDAK</sequence>
<dbReference type="Proteomes" id="UP000481288">
    <property type="component" value="Unassembled WGS sequence"/>
</dbReference>
<evidence type="ECO:0000259" key="1">
    <source>
        <dbReference type="Pfam" id="PF03061"/>
    </source>
</evidence>
<dbReference type="InterPro" id="IPR006683">
    <property type="entry name" value="Thioestr_dom"/>
</dbReference>
<dbReference type="InterPro" id="IPR052061">
    <property type="entry name" value="PTE-AB_protein"/>
</dbReference>
<dbReference type="AlphaFoldDB" id="A0A7D8UR73"/>